<comment type="caution">
    <text evidence="2">The sequence shown here is derived from an EMBL/GenBank/DDBJ whole genome shotgun (WGS) entry which is preliminary data.</text>
</comment>
<dbReference type="Proteomes" id="UP000475862">
    <property type="component" value="Unassembled WGS sequence"/>
</dbReference>
<proteinExistence type="predicted"/>
<evidence type="ECO:0000313" key="2">
    <source>
        <dbReference type="EMBL" id="KAE9544644.1"/>
    </source>
</evidence>
<feature type="region of interest" description="Disordered" evidence="1">
    <location>
        <begin position="88"/>
        <end position="124"/>
    </location>
</feature>
<feature type="region of interest" description="Disordered" evidence="1">
    <location>
        <begin position="27"/>
        <end position="52"/>
    </location>
</feature>
<name>A0A6G0U6E3_APHGL</name>
<reference evidence="2 3" key="1">
    <citation type="submission" date="2019-08" db="EMBL/GenBank/DDBJ databases">
        <title>The genome of the soybean aphid Biotype 1, its phylome, world population structure and adaptation to the North American continent.</title>
        <authorList>
            <person name="Giordano R."/>
            <person name="Donthu R.K."/>
            <person name="Hernandez A.G."/>
            <person name="Wright C.L."/>
            <person name="Zimin A.V."/>
        </authorList>
    </citation>
    <scope>NUCLEOTIDE SEQUENCE [LARGE SCALE GENOMIC DNA]</scope>
    <source>
        <tissue evidence="2">Whole aphids</tissue>
    </source>
</reference>
<sequence length="698" mass="82970">MFFVLIDYTLLNSQIVENKLKKEKTEKIVDNSRHKKRKKRSKNNQQQFFKTDKISEINLKPTDLSEKYCDRVNQTVCKDKREFKKPGLQNKDDNVNFEKVDSDLRKSKKSHNLIDEKPSSSTGLRKPYVFKNRIVERSKNYNFMCNSNLPKNHNCTEFRNKQDHKKNYQNNCQLDNEKSSNDQRDNSIRVVTPSNDNDNVEKCSNSIFFITQNEKPLYDRNDNCNDIKTMFINKGTKSQNCQYTNNSIENYKMQNFNDYHDIHKWDFHSHNGQNTYSIIKAENSKRNKHIKNIKPTTESLDKNEYEKNLVYIGSEYTDQEIGKNQKLNSDVMDINSNPLSNSTFINIINQQNITNKIKTSTLSLCSNELFVGLSVILNFNSPSGAYMNVTLKLAFLNRQIFFLDTFLDHVRMATKHMDEYNLMTVSTIFQISTSKSKMFTQTCNIQNYSETINNDSGTFYDQNKQEEDKDKPSKYYLKCEEIINKYSDENLNWTKKINLDKNKEQQLIKYYNNESDENNYNDIQSIRINNLENFTTYFDKIYLRQVYHFYLVKFLVFLDIQRQYVSSFRIRFICQNSLNQRQFAFIHRLRFILQSQHCIVNSVEGKYRQNGYLSSNKATLRRAYFAALIIFCGSEFFGNLVLHLMPHDQYTPKPIYEFHYQSQLAFQNFRFSFLASCTEKYYKMNNYNSYMRRSIFST</sequence>
<accession>A0A6G0U6E3</accession>
<dbReference type="EMBL" id="VYZN01000001">
    <property type="protein sequence ID" value="KAE9544644.1"/>
    <property type="molecule type" value="Genomic_DNA"/>
</dbReference>
<protein>
    <submittedName>
        <fullName evidence="2">Uncharacterized protein</fullName>
    </submittedName>
</protein>
<feature type="compositionally biased region" description="Basic and acidic residues" evidence="1">
    <location>
        <begin position="88"/>
        <end position="105"/>
    </location>
</feature>
<keyword evidence="3" id="KW-1185">Reference proteome</keyword>
<evidence type="ECO:0000256" key="1">
    <source>
        <dbReference type="SAM" id="MobiDB-lite"/>
    </source>
</evidence>
<dbReference type="OrthoDB" id="6605618at2759"/>
<dbReference type="AlphaFoldDB" id="A0A6G0U6E3"/>
<gene>
    <name evidence="2" type="ORF">AGLY_000186</name>
</gene>
<evidence type="ECO:0000313" key="3">
    <source>
        <dbReference type="Proteomes" id="UP000475862"/>
    </source>
</evidence>
<feature type="region of interest" description="Disordered" evidence="1">
    <location>
        <begin position="171"/>
        <end position="196"/>
    </location>
</feature>
<feature type="compositionally biased region" description="Basic residues" evidence="1">
    <location>
        <begin position="33"/>
        <end position="42"/>
    </location>
</feature>
<feature type="compositionally biased region" description="Basic and acidic residues" evidence="1">
    <location>
        <begin position="175"/>
        <end position="187"/>
    </location>
</feature>
<organism evidence="2 3">
    <name type="scientific">Aphis glycines</name>
    <name type="common">Soybean aphid</name>
    <dbReference type="NCBI Taxonomy" id="307491"/>
    <lineage>
        <taxon>Eukaryota</taxon>
        <taxon>Metazoa</taxon>
        <taxon>Ecdysozoa</taxon>
        <taxon>Arthropoda</taxon>
        <taxon>Hexapoda</taxon>
        <taxon>Insecta</taxon>
        <taxon>Pterygota</taxon>
        <taxon>Neoptera</taxon>
        <taxon>Paraneoptera</taxon>
        <taxon>Hemiptera</taxon>
        <taxon>Sternorrhyncha</taxon>
        <taxon>Aphidomorpha</taxon>
        <taxon>Aphidoidea</taxon>
        <taxon>Aphididae</taxon>
        <taxon>Aphidini</taxon>
        <taxon>Aphis</taxon>
        <taxon>Aphis</taxon>
    </lineage>
</organism>